<evidence type="ECO:0000313" key="4">
    <source>
        <dbReference type="EMBL" id="MFC4108918.1"/>
    </source>
</evidence>
<keyword evidence="5" id="KW-1185">Reference proteome</keyword>
<dbReference type="EMBL" id="JBHSBN010000019">
    <property type="protein sequence ID" value="MFC4108918.1"/>
    <property type="molecule type" value="Genomic_DNA"/>
</dbReference>
<name>A0ABV8KSA0_9ACTN</name>
<feature type="domain" description="DUF11" evidence="3">
    <location>
        <begin position="339"/>
        <end position="460"/>
    </location>
</feature>
<feature type="chain" id="PRO_5045416741" description="DUF11 domain-containing protein" evidence="2">
    <location>
        <begin position="33"/>
        <end position="527"/>
    </location>
</feature>
<sequence length="527" mass="53581">MNVKHLGSAVRGGLVALLATATVAAVPVAASAEPTPTADLNLSVSGERVVKNAAYKQFRVRLSNEGPNKAEAVRITVDASNIKGDVLQFGLPSGPDCRTEGGTPNHPTKSSCVIGDLADGATDTSFPALIATTAKKKGDAGSFTVTVSSATADPDTGNNTTTVHVQAAPAGYDLAVVARDVYANYATNKPVAPGGTGELQWALYNEGSRAAKGLVYEIGLPYWVTFADRLPGCTYDEDNTVAHCVQPKQVLRPGDVFQSEDPIRVKVAKNAPGPMALTGGVVVGYGTADIAADDPAADARVAAGGVVRKADAATRKKAEADPTDNYAGFSVFAAANPVDLAITAKPAAGAVGDVVTVTFTATNNGPASGAAGITVKAPAGTRVVNPGPDGYPYCQDKDGNPNVTEATELRCSFESEFEPGVTFDFPLRFRVVSAPVTDGTIEIFNGLKNADSNPANNVAPIVITVKDGGSGDGGGDGSGGGLPVTGVQAGLIGGVGLGVLLVGGVLFLLARRRRVVLVTPDDEKPTA</sequence>
<keyword evidence="1" id="KW-1133">Transmembrane helix</keyword>
<feature type="signal peptide" evidence="2">
    <location>
        <begin position="1"/>
        <end position="32"/>
    </location>
</feature>
<protein>
    <recommendedName>
        <fullName evidence="3">DUF11 domain-containing protein</fullName>
    </recommendedName>
</protein>
<keyword evidence="1" id="KW-0472">Membrane</keyword>
<dbReference type="Pfam" id="PF01345">
    <property type="entry name" value="DUF11"/>
    <property type="match status" value="2"/>
</dbReference>
<evidence type="ECO:0000259" key="3">
    <source>
        <dbReference type="Pfam" id="PF01345"/>
    </source>
</evidence>
<comment type="caution">
    <text evidence="4">The sequence shown here is derived from an EMBL/GenBank/DDBJ whole genome shotgun (WGS) entry which is preliminary data.</text>
</comment>
<feature type="domain" description="DUF11" evidence="3">
    <location>
        <begin position="55"/>
        <end position="165"/>
    </location>
</feature>
<evidence type="ECO:0000256" key="1">
    <source>
        <dbReference type="SAM" id="Phobius"/>
    </source>
</evidence>
<dbReference type="Proteomes" id="UP001595868">
    <property type="component" value="Unassembled WGS sequence"/>
</dbReference>
<keyword evidence="1" id="KW-0812">Transmembrane</keyword>
<dbReference type="InterPro" id="IPR001434">
    <property type="entry name" value="OmcB-like_DUF11"/>
</dbReference>
<evidence type="ECO:0000313" key="5">
    <source>
        <dbReference type="Proteomes" id="UP001595868"/>
    </source>
</evidence>
<keyword evidence="2" id="KW-0732">Signal</keyword>
<proteinExistence type="predicted"/>
<gene>
    <name evidence="4" type="ORF">ACFOX0_23685</name>
</gene>
<organism evidence="4 5">
    <name type="scientific">Micromonospora zhanjiangensis</name>
    <dbReference type="NCBI Taxonomy" id="1522057"/>
    <lineage>
        <taxon>Bacteria</taxon>
        <taxon>Bacillati</taxon>
        <taxon>Actinomycetota</taxon>
        <taxon>Actinomycetes</taxon>
        <taxon>Micromonosporales</taxon>
        <taxon>Micromonosporaceae</taxon>
        <taxon>Micromonospora</taxon>
    </lineage>
</organism>
<accession>A0ABV8KSA0</accession>
<reference evidence="5" key="1">
    <citation type="journal article" date="2019" name="Int. J. Syst. Evol. Microbiol.">
        <title>The Global Catalogue of Microorganisms (GCM) 10K type strain sequencing project: providing services to taxonomists for standard genome sequencing and annotation.</title>
        <authorList>
            <consortium name="The Broad Institute Genomics Platform"/>
            <consortium name="The Broad Institute Genome Sequencing Center for Infectious Disease"/>
            <person name="Wu L."/>
            <person name="Ma J."/>
        </authorList>
    </citation>
    <scope>NUCLEOTIDE SEQUENCE [LARGE SCALE GENOMIC DNA]</scope>
    <source>
        <strain evidence="5">2902at01</strain>
    </source>
</reference>
<dbReference type="RefSeq" id="WP_377549747.1">
    <property type="nucleotide sequence ID" value="NZ_JBHSBN010000019.1"/>
</dbReference>
<feature type="transmembrane region" description="Helical" evidence="1">
    <location>
        <begin position="491"/>
        <end position="510"/>
    </location>
</feature>
<evidence type="ECO:0000256" key="2">
    <source>
        <dbReference type="SAM" id="SignalP"/>
    </source>
</evidence>